<gene>
    <name evidence="7" type="ORF">BDP27DRAFT_1340181</name>
</gene>
<dbReference type="InterPro" id="IPR016158">
    <property type="entry name" value="Cullin_homology"/>
</dbReference>
<keyword evidence="2" id="KW-1017">Isopeptide bond</keyword>
<dbReference type="SMART" id="SM00884">
    <property type="entry name" value="Cullin_Nedd8"/>
    <property type="match status" value="1"/>
</dbReference>
<evidence type="ECO:0000313" key="7">
    <source>
        <dbReference type="EMBL" id="KAF9060104.1"/>
    </source>
</evidence>
<evidence type="ECO:0000256" key="3">
    <source>
        <dbReference type="ARBA" id="ARBA00022843"/>
    </source>
</evidence>
<evidence type="ECO:0000256" key="4">
    <source>
        <dbReference type="PROSITE-ProRule" id="PRU00330"/>
    </source>
</evidence>
<comment type="similarity">
    <text evidence="1 4 5">Belongs to the cullin family.</text>
</comment>
<dbReference type="SMART" id="SM00182">
    <property type="entry name" value="CULLIN"/>
    <property type="match status" value="1"/>
</dbReference>
<evidence type="ECO:0000256" key="2">
    <source>
        <dbReference type="ARBA" id="ARBA00022499"/>
    </source>
</evidence>
<dbReference type="EMBL" id="JADNRY010000260">
    <property type="protein sequence ID" value="KAF9060104.1"/>
    <property type="molecule type" value="Genomic_DNA"/>
</dbReference>
<protein>
    <submittedName>
        <fullName evidence="7">Cullin family-domain-containing protein</fullName>
    </submittedName>
</protein>
<dbReference type="Gene3D" id="3.30.230.130">
    <property type="entry name" value="Cullin, Chain C, Domain 2"/>
    <property type="match status" value="1"/>
</dbReference>
<dbReference type="OrthoDB" id="27073at2759"/>
<keyword evidence="8" id="KW-1185">Reference proteome</keyword>
<dbReference type="InterPro" id="IPR016159">
    <property type="entry name" value="Cullin_repeat-like_dom_sf"/>
</dbReference>
<comment type="caution">
    <text evidence="7">The sequence shown here is derived from an EMBL/GenBank/DDBJ whole genome shotgun (WGS) entry which is preliminary data.</text>
</comment>
<evidence type="ECO:0000313" key="8">
    <source>
        <dbReference type="Proteomes" id="UP000772434"/>
    </source>
</evidence>
<dbReference type="InterPro" id="IPR036317">
    <property type="entry name" value="Cullin_homology_sf"/>
</dbReference>
<dbReference type="Pfam" id="PF26557">
    <property type="entry name" value="Cullin_AB"/>
    <property type="match status" value="1"/>
</dbReference>
<dbReference type="Gene3D" id="1.10.10.10">
    <property type="entry name" value="Winged helix-like DNA-binding domain superfamily/Winged helix DNA-binding domain"/>
    <property type="match status" value="1"/>
</dbReference>
<dbReference type="SUPFAM" id="SSF46785">
    <property type="entry name" value="Winged helix' DNA-binding domain"/>
    <property type="match status" value="1"/>
</dbReference>
<evidence type="ECO:0000256" key="5">
    <source>
        <dbReference type="RuleBase" id="RU003829"/>
    </source>
</evidence>
<dbReference type="InterPro" id="IPR059120">
    <property type="entry name" value="Cullin-like_AB"/>
</dbReference>
<dbReference type="GO" id="GO:0006511">
    <property type="term" value="P:ubiquitin-dependent protein catabolic process"/>
    <property type="evidence" value="ECO:0007669"/>
    <property type="project" value="InterPro"/>
</dbReference>
<dbReference type="SUPFAM" id="SSF74788">
    <property type="entry name" value="Cullin repeat-like"/>
    <property type="match status" value="1"/>
</dbReference>
<dbReference type="PROSITE" id="PS50069">
    <property type="entry name" value="CULLIN_2"/>
    <property type="match status" value="1"/>
</dbReference>
<dbReference type="GO" id="GO:0031625">
    <property type="term" value="F:ubiquitin protein ligase binding"/>
    <property type="evidence" value="ECO:0007669"/>
    <property type="project" value="InterPro"/>
</dbReference>
<proteinExistence type="inferred from homology"/>
<keyword evidence="3" id="KW-0832">Ubl conjugation</keyword>
<sequence length="843" mass="96806">MNVFSLLELPVTSTGFSAISKLDYGDRIGKQLHKVARTDTDIDSASASRSGTVLQSGITRIRISGGQIRTNVLEDSFHSIRHNISVILTPFERPEMSESYEAVSLRAQYIVCVERKGEMLYNNLRKELDACMERKILPGLLKQDVKWIEYMSKLFDWFHDAVALLQSLLSFLDTVGTQSIKSLAYSVFNDRILGRIAVAQKLRDSLTTWTSADRQNSEDERASRASVGRLLRHLITHDVFYGSDGYEKFLITATEEYYSVLATILTDDMHEHPAEFFDTAYDLVEAEVERAEQVFPIDSRQAIREVTERSLFLLPHNLEQEHWVKKVRWLTTAEAVKGYVDNGRIEVLGRMYRVFNRLSEASSSQLPMMILRLAWRTYILNSVSAIVKNSVSDSDLDEKMVPDLLEFKTKAEEIIGTAFVKKEGKRDTEFTQALSEGFASGFKARRSKPAEMLAKYLDGMMRKGQAKFSESLSKSKSKSKSPSAANAINSQNAQDALFQSRLVQVLSLYRFSEDKDVFRTFYHRQLAKRLLLGRSASSDAEAGMLRMMKEQYDSEFDMGEIMFKDLSLSAEMMGDFRNSEIMRRHHEYNDNLEVRILQRSAWPFALAKNQILITDEMQNQLSTFSEYYKQKHKNRKLDWDHALGTMSIKTRFQPENQNAVEKELSVSLYQGITLLMFQEKDKISFAEIREAQPTFDDDELRRTLQSLACGKKKILLKSPPGRDVHDEDEFRFNDDFVSTEEGKKAGYRIHVNSIQAKVSVKESVTTNKSIQDDRKHLLDAAIVRIMKAQKQMKYSDLQIQTIEVVKKHFAPQVEEIKQRVESLVEGEYLERVIGEKAVFRYLA</sequence>
<organism evidence="7 8">
    <name type="scientific">Rhodocollybia butyracea</name>
    <dbReference type="NCBI Taxonomy" id="206335"/>
    <lineage>
        <taxon>Eukaryota</taxon>
        <taxon>Fungi</taxon>
        <taxon>Dikarya</taxon>
        <taxon>Basidiomycota</taxon>
        <taxon>Agaricomycotina</taxon>
        <taxon>Agaricomycetes</taxon>
        <taxon>Agaricomycetidae</taxon>
        <taxon>Agaricales</taxon>
        <taxon>Marasmiineae</taxon>
        <taxon>Omphalotaceae</taxon>
        <taxon>Rhodocollybia</taxon>
    </lineage>
</organism>
<dbReference type="Gene3D" id="1.20.1310.10">
    <property type="entry name" value="Cullin Repeats"/>
    <property type="match status" value="3"/>
</dbReference>
<feature type="domain" description="Cullin family profile" evidence="6">
    <location>
        <begin position="448"/>
        <end position="708"/>
    </location>
</feature>
<dbReference type="InterPro" id="IPR001373">
    <property type="entry name" value="Cullin_N"/>
</dbReference>
<dbReference type="Pfam" id="PF10557">
    <property type="entry name" value="Cullin_Nedd8"/>
    <property type="match status" value="1"/>
</dbReference>
<evidence type="ECO:0000259" key="6">
    <source>
        <dbReference type="PROSITE" id="PS50069"/>
    </source>
</evidence>
<dbReference type="InterPro" id="IPR045093">
    <property type="entry name" value="Cullin"/>
</dbReference>
<reference evidence="7" key="1">
    <citation type="submission" date="2020-11" db="EMBL/GenBank/DDBJ databases">
        <authorList>
            <consortium name="DOE Joint Genome Institute"/>
            <person name="Ahrendt S."/>
            <person name="Riley R."/>
            <person name="Andreopoulos W."/>
            <person name="Labutti K."/>
            <person name="Pangilinan J."/>
            <person name="Ruiz-Duenas F.J."/>
            <person name="Barrasa J.M."/>
            <person name="Sanchez-Garcia M."/>
            <person name="Camarero S."/>
            <person name="Miyauchi S."/>
            <person name="Serrano A."/>
            <person name="Linde D."/>
            <person name="Babiker R."/>
            <person name="Drula E."/>
            <person name="Ayuso-Fernandez I."/>
            <person name="Pacheco R."/>
            <person name="Padilla G."/>
            <person name="Ferreira P."/>
            <person name="Barriuso J."/>
            <person name="Kellner H."/>
            <person name="Castanera R."/>
            <person name="Alfaro M."/>
            <person name="Ramirez L."/>
            <person name="Pisabarro A.G."/>
            <person name="Kuo A."/>
            <person name="Tritt A."/>
            <person name="Lipzen A."/>
            <person name="He G."/>
            <person name="Yan M."/>
            <person name="Ng V."/>
            <person name="Cullen D."/>
            <person name="Martin F."/>
            <person name="Rosso M.-N."/>
            <person name="Henrissat B."/>
            <person name="Hibbett D."/>
            <person name="Martinez A.T."/>
            <person name="Grigoriev I.V."/>
        </authorList>
    </citation>
    <scope>NUCLEOTIDE SEQUENCE</scope>
    <source>
        <strain evidence="7">AH 40177</strain>
    </source>
</reference>
<dbReference type="PANTHER" id="PTHR11932">
    <property type="entry name" value="CULLIN"/>
    <property type="match status" value="1"/>
</dbReference>
<dbReference type="InterPro" id="IPR036388">
    <property type="entry name" value="WH-like_DNA-bd_sf"/>
</dbReference>
<accession>A0A9P5P749</accession>
<dbReference type="SUPFAM" id="SSF75632">
    <property type="entry name" value="Cullin homology domain"/>
    <property type="match status" value="1"/>
</dbReference>
<dbReference type="FunFam" id="1.10.10.10:FF:000014">
    <property type="entry name" value="Cullin 1"/>
    <property type="match status" value="1"/>
</dbReference>
<evidence type="ECO:0000256" key="1">
    <source>
        <dbReference type="ARBA" id="ARBA00006019"/>
    </source>
</evidence>
<name>A0A9P5P749_9AGAR</name>
<dbReference type="Proteomes" id="UP000772434">
    <property type="component" value="Unassembled WGS sequence"/>
</dbReference>
<dbReference type="InterPro" id="IPR036390">
    <property type="entry name" value="WH_DNA-bd_sf"/>
</dbReference>
<dbReference type="AlphaFoldDB" id="A0A9P5P749"/>
<dbReference type="Pfam" id="PF00888">
    <property type="entry name" value="Cullin"/>
    <property type="match status" value="1"/>
</dbReference>
<dbReference type="InterPro" id="IPR019559">
    <property type="entry name" value="Cullin_neddylation_domain"/>
</dbReference>